<keyword evidence="2" id="KW-1277">Toxin-antitoxin system</keyword>
<dbReference type="PANTHER" id="PTHR34139">
    <property type="entry name" value="UPF0331 PROTEIN MJ0127"/>
    <property type="match status" value="1"/>
</dbReference>
<sequence>MPREYEDYLNDILDAIRKIETFIKGMTLETFKEDDKTVFVVIRAMEIIGEAAKHIPDDVRSQHPQVPWKAMTGMMRDILAHDYFGVNLNTIMKEGN</sequence>
<dbReference type="PANTHER" id="PTHR34139:SF1">
    <property type="entry name" value="RNASE MJ1380-RELATED"/>
    <property type="match status" value="1"/>
</dbReference>
<proteinExistence type="predicted"/>
<dbReference type="EMBL" id="JACNJH010000154">
    <property type="protein sequence ID" value="MBC8361831.1"/>
    <property type="molecule type" value="Genomic_DNA"/>
</dbReference>
<dbReference type="AlphaFoldDB" id="A0A8J6NX34"/>
<evidence type="ECO:0000313" key="6">
    <source>
        <dbReference type="EMBL" id="MBC8361831.1"/>
    </source>
</evidence>
<gene>
    <name evidence="6" type="ORF">H8E23_10570</name>
</gene>
<keyword evidence="4" id="KW-0547">Nucleotide-binding</keyword>
<evidence type="ECO:0000256" key="5">
    <source>
        <dbReference type="ARBA" id="ARBA00022801"/>
    </source>
</evidence>
<dbReference type="GO" id="GO:0110001">
    <property type="term" value="C:toxin-antitoxin complex"/>
    <property type="evidence" value="ECO:0007669"/>
    <property type="project" value="InterPro"/>
</dbReference>
<dbReference type="InterPro" id="IPR008201">
    <property type="entry name" value="HepT-like"/>
</dbReference>
<dbReference type="GO" id="GO:0016787">
    <property type="term" value="F:hydrolase activity"/>
    <property type="evidence" value="ECO:0007669"/>
    <property type="project" value="UniProtKB-KW"/>
</dbReference>
<evidence type="ECO:0000256" key="3">
    <source>
        <dbReference type="ARBA" id="ARBA00022722"/>
    </source>
</evidence>
<protein>
    <submittedName>
        <fullName evidence="6">DUF86 domain-containing protein</fullName>
    </submittedName>
</protein>
<keyword evidence="3" id="KW-0540">Nuclease</keyword>
<keyword evidence="5" id="KW-0378">Hydrolase</keyword>
<comment type="caution">
    <text evidence="6">The sequence shown here is derived from an EMBL/GenBank/DDBJ whole genome shotgun (WGS) entry which is preliminary data.</text>
</comment>
<evidence type="ECO:0000256" key="2">
    <source>
        <dbReference type="ARBA" id="ARBA00022649"/>
    </source>
</evidence>
<organism evidence="6 7">
    <name type="scientific">Candidatus Desulfatibia profunda</name>
    <dbReference type="NCBI Taxonomy" id="2841695"/>
    <lineage>
        <taxon>Bacteria</taxon>
        <taxon>Pseudomonadati</taxon>
        <taxon>Thermodesulfobacteriota</taxon>
        <taxon>Desulfobacteria</taxon>
        <taxon>Desulfobacterales</taxon>
        <taxon>Desulfobacterales incertae sedis</taxon>
        <taxon>Candidatus Desulfatibia</taxon>
    </lineage>
</organism>
<evidence type="ECO:0000256" key="4">
    <source>
        <dbReference type="ARBA" id="ARBA00022741"/>
    </source>
</evidence>
<reference evidence="6 7" key="1">
    <citation type="submission" date="2020-08" db="EMBL/GenBank/DDBJ databases">
        <title>Bridging the membrane lipid divide: bacteria of the FCB group superphylum have the potential to synthesize archaeal ether lipids.</title>
        <authorList>
            <person name="Villanueva L."/>
            <person name="Von Meijenfeldt F.A.B."/>
            <person name="Westbye A.B."/>
            <person name="Yadav S."/>
            <person name="Hopmans E.C."/>
            <person name="Dutilh B.E."/>
            <person name="Sinninghe Damste J.S."/>
        </authorList>
    </citation>
    <scope>NUCLEOTIDE SEQUENCE [LARGE SCALE GENOMIC DNA]</scope>
    <source>
        <strain evidence="6">NIOZ-UU30</strain>
    </source>
</reference>
<accession>A0A8J6NX34</accession>
<dbReference type="InterPro" id="IPR051813">
    <property type="entry name" value="HepT_RNase_toxin"/>
</dbReference>
<keyword evidence="1" id="KW-0597">Phosphoprotein</keyword>
<dbReference type="Pfam" id="PF01934">
    <property type="entry name" value="HepT-like"/>
    <property type="match status" value="1"/>
</dbReference>
<dbReference type="GO" id="GO:0000166">
    <property type="term" value="F:nucleotide binding"/>
    <property type="evidence" value="ECO:0007669"/>
    <property type="project" value="UniProtKB-KW"/>
</dbReference>
<name>A0A8J6NX34_9BACT</name>
<dbReference type="GO" id="GO:0004540">
    <property type="term" value="F:RNA nuclease activity"/>
    <property type="evidence" value="ECO:0007669"/>
    <property type="project" value="InterPro"/>
</dbReference>
<evidence type="ECO:0000256" key="1">
    <source>
        <dbReference type="ARBA" id="ARBA00022553"/>
    </source>
</evidence>
<dbReference type="Proteomes" id="UP000603434">
    <property type="component" value="Unassembled WGS sequence"/>
</dbReference>
<evidence type="ECO:0000313" key="7">
    <source>
        <dbReference type="Proteomes" id="UP000603434"/>
    </source>
</evidence>